<proteinExistence type="inferred from homology"/>
<protein>
    <submittedName>
        <fullName evidence="3">Uncharacterized protein</fullName>
    </submittedName>
</protein>
<dbReference type="Pfam" id="PF15107">
    <property type="entry name" value="FAM216B"/>
    <property type="match status" value="1"/>
</dbReference>
<dbReference type="Proteomes" id="UP000265040">
    <property type="component" value="Chromosome 9"/>
</dbReference>
<accession>A0A3Q1IDQ7</accession>
<dbReference type="PANTHER" id="PTHR16476">
    <property type="entry name" value="FAMILY WITH SEQUENCE SIMILARITY 216 MEMBER A"/>
    <property type="match status" value="1"/>
</dbReference>
<keyword evidence="4" id="KW-1185">Reference proteome</keyword>
<reference evidence="3" key="3">
    <citation type="submission" date="2025-09" db="UniProtKB">
        <authorList>
            <consortium name="Ensembl"/>
        </authorList>
    </citation>
    <scope>IDENTIFICATION</scope>
</reference>
<dbReference type="AlphaFoldDB" id="A0A3Q1IDQ7"/>
<organism evidence="3 4">
    <name type="scientific">Anabas testudineus</name>
    <name type="common">Climbing perch</name>
    <name type="synonym">Anthias testudineus</name>
    <dbReference type="NCBI Taxonomy" id="64144"/>
    <lineage>
        <taxon>Eukaryota</taxon>
        <taxon>Metazoa</taxon>
        <taxon>Chordata</taxon>
        <taxon>Craniata</taxon>
        <taxon>Vertebrata</taxon>
        <taxon>Euteleostomi</taxon>
        <taxon>Actinopterygii</taxon>
        <taxon>Neopterygii</taxon>
        <taxon>Teleostei</taxon>
        <taxon>Neoteleostei</taxon>
        <taxon>Acanthomorphata</taxon>
        <taxon>Anabantaria</taxon>
        <taxon>Anabantiformes</taxon>
        <taxon>Anabantoidei</taxon>
        <taxon>Anabantidae</taxon>
        <taxon>Anabas</taxon>
    </lineage>
</organism>
<dbReference type="OrthoDB" id="5980156at2759"/>
<dbReference type="InterPro" id="IPR029373">
    <property type="entry name" value="FAM216"/>
</dbReference>
<feature type="region of interest" description="Disordered" evidence="2">
    <location>
        <begin position="73"/>
        <end position="131"/>
    </location>
</feature>
<evidence type="ECO:0000256" key="1">
    <source>
        <dbReference type="ARBA" id="ARBA00008615"/>
    </source>
</evidence>
<reference evidence="3" key="2">
    <citation type="submission" date="2025-08" db="UniProtKB">
        <authorList>
            <consortium name="Ensembl"/>
        </authorList>
    </citation>
    <scope>IDENTIFICATION</scope>
</reference>
<reference evidence="3" key="1">
    <citation type="submission" date="2021-04" db="EMBL/GenBank/DDBJ databases">
        <authorList>
            <consortium name="Wellcome Sanger Institute Data Sharing"/>
        </authorList>
    </citation>
    <scope>NUCLEOTIDE SEQUENCE [LARGE SCALE GENOMIC DNA]</scope>
</reference>
<evidence type="ECO:0000313" key="4">
    <source>
        <dbReference type="Proteomes" id="UP000265040"/>
    </source>
</evidence>
<sequence length="131" mass="14631">VLNSLHFSVGSQHMKTIHIPKSMMSAPFLQHPALSAGQRRYLCSIANVYSTEHMRQLMKQHYLDVLHACAQSGTPSCRRRCGDHQRGEKSRFTKDAEKNVEARAKPQGQRKSSSGSSTANSDVILPKIVTR</sequence>
<dbReference type="PANTHER" id="PTHR16476:SF4">
    <property type="entry name" value="PROTEIN FAM216A"/>
    <property type="match status" value="1"/>
</dbReference>
<feature type="compositionally biased region" description="Basic and acidic residues" evidence="2">
    <location>
        <begin position="80"/>
        <end position="104"/>
    </location>
</feature>
<name>A0A3Q1IDQ7_ANATE</name>
<evidence type="ECO:0000313" key="3">
    <source>
        <dbReference type="Ensembl" id="ENSATEP00000019722.2"/>
    </source>
</evidence>
<dbReference type="InParanoid" id="A0A3Q1IDQ7"/>
<evidence type="ECO:0000256" key="2">
    <source>
        <dbReference type="SAM" id="MobiDB-lite"/>
    </source>
</evidence>
<comment type="similarity">
    <text evidence="1">Belongs to the FAM216 family.</text>
</comment>
<feature type="compositionally biased region" description="Polar residues" evidence="2">
    <location>
        <begin position="109"/>
        <end position="121"/>
    </location>
</feature>
<dbReference type="Ensembl" id="ENSATET00000020059.2">
    <property type="protein sequence ID" value="ENSATEP00000019722.2"/>
    <property type="gene ID" value="ENSATEG00000013745.2"/>
</dbReference>
<dbReference type="GeneTree" id="ENSGT01050000245010"/>